<accession>A0A5Q2Q558</accession>
<dbReference type="OrthoDB" id="9802264at2"/>
<evidence type="ECO:0000256" key="3">
    <source>
        <dbReference type="ARBA" id="ARBA00022840"/>
    </source>
</evidence>
<dbReference type="KEGG" id="llp:GH975_00145"/>
<dbReference type="SUPFAM" id="SSF52540">
    <property type="entry name" value="P-loop containing nucleoside triphosphate hydrolases"/>
    <property type="match status" value="1"/>
</dbReference>
<keyword evidence="6" id="KW-1185">Reference proteome</keyword>
<name>A0A5Q2Q558_9GAMM</name>
<dbReference type="RefSeq" id="WP_153712553.1">
    <property type="nucleotide sequence ID" value="NZ_CP045871.1"/>
</dbReference>
<dbReference type="GO" id="GO:0016887">
    <property type="term" value="F:ATP hydrolysis activity"/>
    <property type="evidence" value="ECO:0007669"/>
    <property type="project" value="InterPro"/>
</dbReference>
<dbReference type="PANTHER" id="PTHR42781">
    <property type="entry name" value="SPERMIDINE/PUTRESCINE IMPORT ATP-BINDING PROTEIN POTA"/>
    <property type="match status" value="1"/>
</dbReference>
<feature type="domain" description="ABC transporter" evidence="4">
    <location>
        <begin position="2"/>
        <end position="202"/>
    </location>
</feature>
<dbReference type="Gene3D" id="3.40.50.300">
    <property type="entry name" value="P-loop containing nucleotide triphosphate hydrolases"/>
    <property type="match status" value="1"/>
</dbReference>
<evidence type="ECO:0000259" key="4">
    <source>
        <dbReference type="PROSITE" id="PS50893"/>
    </source>
</evidence>
<keyword evidence="3 5" id="KW-0067">ATP-binding</keyword>
<dbReference type="InterPro" id="IPR017871">
    <property type="entry name" value="ABC_transporter-like_CS"/>
</dbReference>
<evidence type="ECO:0000256" key="1">
    <source>
        <dbReference type="ARBA" id="ARBA00022448"/>
    </source>
</evidence>
<dbReference type="InterPro" id="IPR003439">
    <property type="entry name" value="ABC_transporter-like_ATP-bd"/>
</dbReference>
<proteinExistence type="predicted"/>
<keyword evidence="1" id="KW-0813">Transport</keyword>
<evidence type="ECO:0000313" key="5">
    <source>
        <dbReference type="EMBL" id="QGG79049.1"/>
    </source>
</evidence>
<dbReference type="Pfam" id="PF00005">
    <property type="entry name" value="ABC_tran"/>
    <property type="match status" value="1"/>
</dbReference>
<dbReference type="PROSITE" id="PS00211">
    <property type="entry name" value="ABC_TRANSPORTER_1"/>
    <property type="match status" value="1"/>
</dbReference>
<dbReference type="AlphaFoldDB" id="A0A5Q2Q558"/>
<dbReference type="GO" id="GO:0005524">
    <property type="term" value="F:ATP binding"/>
    <property type="evidence" value="ECO:0007669"/>
    <property type="project" value="UniProtKB-KW"/>
</dbReference>
<keyword evidence="2" id="KW-0547">Nucleotide-binding</keyword>
<dbReference type="InterPro" id="IPR003593">
    <property type="entry name" value="AAA+_ATPase"/>
</dbReference>
<evidence type="ECO:0000256" key="2">
    <source>
        <dbReference type="ARBA" id="ARBA00022741"/>
    </source>
</evidence>
<protein>
    <submittedName>
        <fullName evidence="5">ATP-binding cassette domain-containing protein</fullName>
    </submittedName>
</protein>
<dbReference type="InterPro" id="IPR050093">
    <property type="entry name" value="ABC_SmlMolc_Importer"/>
</dbReference>
<gene>
    <name evidence="5" type="ORF">GH975_00145</name>
</gene>
<evidence type="ECO:0000313" key="6">
    <source>
        <dbReference type="Proteomes" id="UP000388235"/>
    </source>
</evidence>
<dbReference type="EMBL" id="CP045871">
    <property type="protein sequence ID" value="QGG79049.1"/>
    <property type="molecule type" value="Genomic_DNA"/>
</dbReference>
<dbReference type="SMART" id="SM00382">
    <property type="entry name" value="AAA"/>
    <property type="match status" value="1"/>
</dbReference>
<organism evidence="5 6">
    <name type="scientific">Litorivicinus lipolyticus</name>
    <dbReference type="NCBI Taxonomy" id="418701"/>
    <lineage>
        <taxon>Bacteria</taxon>
        <taxon>Pseudomonadati</taxon>
        <taxon>Pseudomonadota</taxon>
        <taxon>Gammaproteobacteria</taxon>
        <taxon>Oceanospirillales</taxon>
        <taxon>Litorivicinaceae</taxon>
        <taxon>Litorivicinus</taxon>
    </lineage>
</organism>
<sequence length="206" mass="21763">MLEVTDLSIGFGPGECLLEGVSFRVEAGGVLALLGPSGSGKSTVLDWLTGTLAPGIQARGQLHLNGRDLSGVPTEQRGLGLVLQDGSLFPHMSVADNLRFGAREPLNAQAMDALLNQADLGGMADRDPATLSGGQRARVSLLRTLVSQPQAVLLDEPFAKLDAELRDQIRAFTWQHTDAVPRVLVTHDAQDIPPGAQRIQLGDAAC</sequence>
<dbReference type="PROSITE" id="PS50893">
    <property type="entry name" value="ABC_TRANSPORTER_2"/>
    <property type="match status" value="1"/>
</dbReference>
<reference evidence="5 6" key="1">
    <citation type="submission" date="2019-11" db="EMBL/GenBank/DDBJ databases">
        <authorList>
            <person name="Khan S.A."/>
            <person name="Jeon C.O."/>
            <person name="Chun B.H."/>
        </authorList>
    </citation>
    <scope>NUCLEOTIDE SEQUENCE [LARGE SCALE GENOMIC DNA]</scope>
    <source>
        <strain evidence="5 6">IMCC 1097</strain>
    </source>
</reference>
<dbReference type="InterPro" id="IPR027417">
    <property type="entry name" value="P-loop_NTPase"/>
</dbReference>
<dbReference type="Proteomes" id="UP000388235">
    <property type="component" value="Chromosome"/>
</dbReference>
<dbReference type="PANTHER" id="PTHR42781:SF4">
    <property type="entry name" value="SPERMIDINE_PUTRESCINE IMPORT ATP-BINDING PROTEIN POTA"/>
    <property type="match status" value="1"/>
</dbReference>